<dbReference type="EMBL" id="AORV01000026">
    <property type="protein sequence ID" value="EMS72569.1"/>
    <property type="molecule type" value="Genomic_DNA"/>
</dbReference>
<dbReference type="InterPro" id="IPR011050">
    <property type="entry name" value="Pectin_lyase_fold/virulence"/>
</dbReference>
<evidence type="ECO:0000313" key="3">
    <source>
        <dbReference type="EMBL" id="EMS72569.1"/>
    </source>
</evidence>
<evidence type="ECO:0000313" key="4">
    <source>
        <dbReference type="Proteomes" id="UP000014155"/>
    </source>
</evidence>
<dbReference type="Proteomes" id="UP000014155">
    <property type="component" value="Unassembled WGS sequence"/>
</dbReference>
<gene>
    <name evidence="3" type="ORF">CTER_1395</name>
</gene>
<comment type="caution">
    <text evidence="3">The sequence shown here is derived from an EMBL/GenBank/DDBJ whole genome shotgun (WGS) entry which is preliminary data.</text>
</comment>
<organism evidence="3 4">
    <name type="scientific">Ruminiclostridium cellobioparum subsp. termitidis CT1112</name>
    <dbReference type="NCBI Taxonomy" id="1195236"/>
    <lineage>
        <taxon>Bacteria</taxon>
        <taxon>Bacillati</taxon>
        <taxon>Bacillota</taxon>
        <taxon>Clostridia</taxon>
        <taxon>Eubacteriales</taxon>
        <taxon>Oscillospiraceae</taxon>
        <taxon>Ruminiclostridium</taxon>
    </lineage>
</organism>
<proteinExistence type="predicted"/>
<dbReference type="Gene3D" id="2.160.20.10">
    <property type="entry name" value="Single-stranded right-handed beta-helix, Pectin lyase-like"/>
    <property type="match status" value="1"/>
</dbReference>
<accession>S0FTR8</accession>
<dbReference type="SUPFAM" id="SSF51126">
    <property type="entry name" value="Pectin lyase-like"/>
    <property type="match status" value="1"/>
</dbReference>
<keyword evidence="4" id="KW-1185">Reference proteome</keyword>
<feature type="domain" description="Pel9A-like right handed beta-helix region" evidence="2">
    <location>
        <begin position="27"/>
        <end position="83"/>
    </location>
</feature>
<sequence>MKRKLGIITSICFLFTSIFVQGPIPQVMAAAQTTFYVSPSGNDSNSGTQSAPFKTIEKARDTVRTINSSMTGDIYVYLMDGTYA</sequence>
<keyword evidence="1" id="KW-0732">Signal</keyword>
<evidence type="ECO:0000259" key="2">
    <source>
        <dbReference type="Pfam" id="PF22842"/>
    </source>
</evidence>
<protein>
    <recommendedName>
        <fullName evidence="2">Pel9A-like right handed beta-helix region domain-containing protein</fullName>
    </recommendedName>
</protein>
<feature type="signal peptide" evidence="1">
    <location>
        <begin position="1"/>
        <end position="29"/>
    </location>
</feature>
<evidence type="ECO:0000256" key="1">
    <source>
        <dbReference type="SAM" id="SignalP"/>
    </source>
</evidence>
<feature type="chain" id="PRO_5038769524" description="Pel9A-like right handed beta-helix region domain-containing protein" evidence="1">
    <location>
        <begin position="30"/>
        <end position="84"/>
    </location>
</feature>
<dbReference type="AlphaFoldDB" id="S0FTR8"/>
<dbReference type="STRING" id="1195236.CTER_1395"/>
<reference evidence="3 4" key="1">
    <citation type="journal article" date="2013" name="Genome Announc.">
        <title>Draft Genome Sequence of the Cellulolytic, Mesophilic, Anaerobic Bacterium Clostridium termitidis Strain CT1112 (DSM 5398).</title>
        <authorList>
            <person name="Lal S."/>
            <person name="Ramachandran U."/>
            <person name="Zhang X."/>
            <person name="Munir R."/>
            <person name="Sparling R."/>
            <person name="Levin D.B."/>
        </authorList>
    </citation>
    <scope>NUCLEOTIDE SEQUENCE [LARGE SCALE GENOMIC DNA]</scope>
    <source>
        <strain evidence="3 4">CT1112</strain>
    </source>
</reference>
<name>S0FTR8_RUMCE</name>
<dbReference type="InterPro" id="IPR053868">
    <property type="entry name" value="Pel9A-like_beta_helix"/>
</dbReference>
<dbReference type="Pfam" id="PF22842">
    <property type="entry name" value="Pel9A-like_beta_helix"/>
    <property type="match status" value="1"/>
</dbReference>
<dbReference type="InterPro" id="IPR012334">
    <property type="entry name" value="Pectin_lyas_fold"/>
</dbReference>
<dbReference type="eggNOG" id="COG5492">
    <property type="taxonomic scope" value="Bacteria"/>
</dbReference>
<dbReference type="PATRIC" id="fig|1195236.3.peg.1713"/>
<dbReference type="RefSeq" id="WP_004624818.1">
    <property type="nucleotide sequence ID" value="NZ_AORV01000026.1"/>
</dbReference>